<proteinExistence type="inferred from homology"/>
<name>G0SB69_CHATD</name>
<dbReference type="GO" id="GO:0005759">
    <property type="term" value="C:mitochondrial matrix"/>
    <property type="evidence" value="ECO:0007669"/>
    <property type="project" value="TreeGrafter"/>
</dbReference>
<keyword evidence="3 7" id="KW-0808">Transferase</keyword>
<dbReference type="GO" id="GO:0003723">
    <property type="term" value="F:RNA binding"/>
    <property type="evidence" value="ECO:0007669"/>
    <property type="project" value="UniProtKB-KW"/>
</dbReference>
<keyword evidence="7" id="KW-0698">rRNA processing</keyword>
<organism evidence="9">
    <name type="scientific">Chaetomium thermophilum (strain DSM 1495 / CBS 144.50 / IMI 039719)</name>
    <name type="common">Thermochaetoides thermophila</name>
    <dbReference type="NCBI Taxonomy" id="759272"/>
    <lineage>
        <taxon>Eukaryota</taxon>
        <taxon>Fungi</taxon>
        <taxon>Dikarya</taxon>
        <taxon>Ascomycota</taxon>
        <taxon>Pezizomycotina</taxon>
        <taxon>Sordariomycetes</taxon>
        <taxon>Sordariomycetidae</taxon>
        <taxon>Sordariales</taxon>
        <taxon>Chaetomiaceae</taxon>
        <taxon>Thermochaetoides</taxon>
    </lineage>
</organism>
<dbReference type="OMA" id="VDILDLW"/>
<sequence>MAAGRARRMMATASRTTKLTPTMLEADNSVARHLLDSNLWAITSGPRTKKKKKAIVEGDNKRVNVVSEKLCDDIINYIKPTLSRHEGCDLIDIYPGAGVWSRKLHDVLRPRSHLLLEPDTELYKPLLDPLLQRPGTKLMPISGIVWDHLNKVLTPEYLPHQVERRYAPSETPQRNDTLVVSLNLSFWPRKRFRMFDSLTTLVLHQLISSIRPGALFQKYGLVRMLVWIVDMEKASILPRTAQRRKKLAVEAELSTDWICEVAGGDETMEVTQARGGNWFRRDYSIDLESMRRTLQRMHSQGITTPPGRESTFLRDYLALGDDKLEFVAGDSIAKIERPFKSEMQRLEKDYEAGLFDKDSAEFRRLKSLIYQTRWAEKRSIKIHEFLQERRKILDAIINAGSNQELVQQALKWAGDWDKRVSALEKSLRAECILHRDNIHVLQQDPPVLSWDRRYVDPLVVRPNEFFPNVPCALLDIQPKATAPILREIGPGSTRSGDMFDMMLHALMHNSVSPISKVLEFLWPGASEGIFPHCDTLKDPKLGGSPLPGCGELTSRTLSERQLIDILERWMEWPFKPTYAQMVARTVEGESSTEISEEDDHISMFAHAPLIVTH</sequence>
<reference evidence="8 9" key="1">
    <citation type="journal article" date="2011" name="Cell">
        <title>Insight into structure and assembly of the nuclear pore complex by utilizing the genome of a eukaryotic thermophile.</title>
        <authorList>
            <person name="Amlacher S."/>
            <person name="Sarges P."/>
            <person name="Flemming D."/>
            <person name="van Noort V."/>
            <person name="Kunze R."/>
            <person name="Devos D.P."/>
            <person name="Arumugam M."/>
            <person name="Bork P."/>
            <person name="Hurt E."/>
        </authorList>
    </citation>
    <scope>NUCLEOTIDE SEQUENCE [LARGE SCALE GENOMIC DNA]</scope>
    <source>
        <strain evidence="9">DSM 1495 / CBS 144.50 / IMI 039719</strain>
    </source>
</reference>
<evidence type="ECO:0000256" key="5">
    <source>
        <dbReference type="ARBA" id="ARBA00022884"/>
    </source>
</evidence>
<protein>
    <recommendedName>
        <fullName evidence="7">rRNA adenine N(6)-methyltransferase</fullName>
        <ecNumber evidence="7">2.1.1.-</ecNumber>
    </recommendedName>
</protein>
<dbReference type="GO" id="GO:0034246">
    <property type="term" value="F:mitochondrial transcription factor activity"/>
    <property type="evidence" value="ECO:0007669"/>
    <property type="project" value="TreeGrafter"/>
</dbReference>
<dbReference type="PANTHER" id="PTHR11727:SF17">
    <property type="entry name" value="DIMETHYLADENOSINE TRANSFERASE 1, MITOCHONDRIAL"/>
    <property type="match status" value="1"/>
</dbReference>
<dbReference type="GO" id="GO:0006391">
    <property type="term" value="P:transcription initiation at mitochondrial promoter"/>
    <property type="evidence" value="ECO:0007669"/>
    <property type="project" value="TreeGrafter"/>
</dbReference>
<evidence type="ECO:0000313" key="8">
    <source>
        <dbReference type="EMBL" id="EGS19449.1"/>
    </source>
</evidence>
<dbReference type="KEGG" id="cthr:CTHT_0049100"/>
<comment type="subcellular location">
    <subcellularLocation>
        <location evidence="1">Mitochondrion</location>
    </subcellularLocation>
</comment>
<dbReference type="EMBL" id="GL988044">
    <property type="protein sequence ID" value="EGS19449.1"/>
    <property type="molecule type" value="Genomic_DNA"/>
</dbReference>
<dbReference type="Gene3D" id="3.40.50.150">
    <property type="entry name" value="Vaccinia Virus protein VP39"/>
    <property type="match status" value="1"/>
</dbReference>
<dbReference type="AlphaFoldDB" id="G0SB69"/>
<keyword evidence="5" id="KW-0694">RNA-binding</keyword>
<dbReference type="OrthoDB" id="16079at2759"/>
<comment type="function">
    <text evidence="6">Mitochondrial transcription factor that confers selective promoter recognition on the core subunit of the yeast mitochondrial RNA polymerase. Interacts with DNA in a non-specific manner.</text>
</comment>
<keyword evidence="2 7" id="KW-0489">Methyltransferase</keyword>
<dbReference type="Proteomes" id="UP000008066">
    <property type="component" value="Unassembled WGS sequence"/>
</dbReference>
<dbReference type="Gene3D" id="1.10.8.100">
    <property type="entry name" value="Ribosomal RNA adenine dimethylase-like, domain 2"/>
    <property type="match status" value="1"/>
</dbReference>
<gene>
    <name evidence="8" type="ORF">CTHT_0049100</name>
</gene>
<evidence type="ECO:0000256" key="3">
    <source>
        <dbReference type="ARBA" id="ARBA00022679"/>
    </source>
</evidence>
<dbReference type="RefSeq" id="XP_006695271.1">
    <property type="nucleotide sequence ID" value="XM_006695208.1"/>
</dbReference>
<evidence type="ECO:0000256" key="6">
    <source>
        <dbReference type="ARBA" id="ARBA00024915"/>
    </source>
</evidence>
<evidence type="ECO:0000256" key="2">
    <source>
        <dbReference type="ARBA" id="ARBA00022603"/>
    </source>
</evidence>
<dbReference type="PANTHER" id="PTHR11727">
    <property type="entry name" value="DIMETHYLADENOSINE TRANSFERASE"/>
    <property type="match status" value="1"/>
</dbReference>
<comment type="similarity">
    <text evidence="7">Belongs to the class I-like SAM-binding methyltransferase superfamily. rRNA adenine N(6)-methyltransferase family.</text>
</comment>
<dbReference type="GO" id="GO:0032259">
    <property type="term" value="P:methylation"/>
    <property type="evidence" value="ECO:0007669"/>
    <property type="project" value="UniProtKB-KW"/>
</dbReference>
<evidence type="ECO:0000256" key="7">
    <source>
        <dbReference type="RuleBase" id="RU362106"/>
    </source>
</evidence>
<dbReference type="GO" id="GO:0034245">
    <property type="term" value="C:mitochondrial DNA-directed RNA polymerase complex"/>
    <property type="evidence" value="ECO:0007669"/>
    <property type="project" value="TreeGrafter"/>
</dbReference>
<keyword evidence="4 7" id="KW-0949">S-adenosyl-L-methionine</keyword>
<accession>G0SB69</accession>
<evidence type="ECO:0000256" key="4">
    <source>
        <dbReference type="ARBA" id="ARBA00022691"/>
    </source>
</evidence>
<dbReference type="GeneID" id="18258948"/>
<dbReference type="Pfam" id="PF00398">
    <property type="entry name" value="RrnaAD"/>
    <property type="match status" value="1"/>
</dbReference>
<dbReference type="InterPro" id="IPR029063">
    <property type="entry name" value="SAM-dependent_MTases_sf"/>
</dbReference>
<dbReference type="GO" id="GO:0006364">
    <property type="term" value="P:rRNA processing"/>
    <property type="evidence" value="ECO:0007669"/>
    <property type="project" value="UniProtKB-KW"/>
</dbReference>
<dbReference type="HOGENOM" id="CLU_014537_1_0_1"/>
<evidence type="ECO:0000313" key="9">
    <source>
        <dbReference type="Proteomes" id="UP000008066"/>
    </source>
</evidence>
<dbReference type="GO" id="GO:0008168">
    <property type="term" value="F:methyltransferase activity"/>
    <property type="evidence" value="ECO:0007669"/>
    <property type="project" value="UniProtKB-KW"/>
</dbReference>
<dbReference type="SUPFAM" id="SSF53335">
    <property type="entry name" value="S-adenosyl-L-methionine-dependent methyltransferases"/>
    <property type="match status" value="1"/>
</dbReference>
<evidence type="ECO:0000256" key="1">
    <source>
        <dbReference type="ARBA" id="ARBA00004173"/>
    </source>
</evidence>
<dbReference type="InterPro" id="IPR001737">
    <property type="entry name" value="KsgA/Erm"/>
</dbReference>
<dbReference type="InterPro" id="IPR023165">
    <property type="entry name" value="rRNA_Ade_diMease-like_C"/>
</dbReference>
<keyword evidence="9" id="KW-1185">Reference proteome</keyword>
<dbReference type="eggNOG" id="ENOG502QY7G">
    <property type="taxonomic scope" value="Eukaryota"/>
</dbReference>
<dbReference type="EC" id="2.1.1.-" evidence="7"/>